<dbReference type="InterPro" id="IPR013106">
    <property type="entry name" value="Ig_V-set"/>
</dbReference>
<dbReference type="InterPro" id="IPR050413">
    <property type="entry name" value="TCR_beta_variable"/>
</dbReference>
<dbReference type="InParanoid" id="A0A669E520"/>
<proteinExistence type="predicted"/>
<dbReference type="InterPro" id="IPR036179">
    <property type="entry name" value="Ig-like_dom_sf"/>
</dbReference>
<dbReference type="AlphaFoldDB" id="A0A669E520"/>
<reference evidence="5" key="1">
    <citation type="submission" date="2012-01" db="EMBL/GenBank/DDBJ databases">
        <title>The Genome Sequence of Oreochromis niloticus (Nile Tilapia).</title>
        <authorList>
            <consortium name="Broad Institute Genome Assembly Team"/>
            <consortium name="Broad Institute Sequencing Platform"/>
            <person name="Di Palma F."/>
            <person name="Johnson J."/>
            <person name="Lander E.S."/>
            <person name="Lindblad-Toh K."/>
        </authorList>
    </citation>
    <scope>NUCLEOTIDE SEQUENCE [LARGE SCALE GENOMIC DNA]</scope>
</reference>
<dbReference type="PANTHER" id="PTHR23268">
    <property type="entry name" value="T-CELL RECEPTOR BETA CHAIN"/>
    <property type="match status" value="1"/>
</dbReference>
<keyword evidence="1" id="KW-0732">Signal</keyword>
<evidence type="ECO:0000313" key="4">
    <source>
        <dbReference type="Ensembl" id="ENSONIP00000068140.1"/>
    </source>
</evidence>
<feature type="domain" description="Ig-like" evidence="3">
    <location>
        <begin position="27"/>
        <end position="128"/>
    </location>
</feature>
<evidence type="ECO:0000259" key="3">
    <source>
        <dbReference type="PROSITE" id="PS50835"/>
    </source>
</evidence>
<dbReference type="Pfam" id="PF07686">
    <property type="entry name" value="V-set"/>
    <property type="match status" value="1"/>
</dbReference>
<protein>
    <recommendedName>
        <fullName evidence="3">Ig-like domain-containing protein</fullName>
    </recommendedName>
</protein>
<dbReference type="GeneTree" id="ENSGT00940000176957"/>
<dbReference type="PROSITE" id="PS50835">
    <property type="entry name" value="IG_LIKE"/>
    <property type="match status" value="1"/>
</dbReference>
<dbReference type="Ensembl" id="ENSONIT00000058431.1">
    <property type="protein sequence ID" value="ENSONIP00000068140.1"/>
    <property type="gene ID" value="ENSONIG00000032906.1"/>
</dbReference>
<dbReference type="Gene3D" id="2.60.40.10">
    <property type="entry name" value="Immunoglobulins"/>
    <property type="match status" value="1"/>
</dbReference>
<keyword evidence="5" id="KW-1185">Reference proteome</keyword>
<evidence type="ECO:0000313" key="5">
    <source>
        <dbReference type="Proteomes" id="UP000005207"/>
    </source>
</evidence>
<dbReference type="OMA" id="YGYQNTR"/>
<sequence length="128" mass="14348">IGDFVGYILFGLQLFLHKYVYCIFSTGQVSAVTFQQSPPQLVAEKSEVQINCSHNDGNLPVMLWYQHMKENQSMTLTGYGYQNTRQTFEGQFEKQFKLTRGSATTGTLTIPSAELSHSAVYFCAASTQ</sequence>
<dbReference type="InterPro" id="IPR007110">
    <property type="entry name" value="Ig-like_dom"/>
</dbReference>
<reference evidence="4" key="2">
    <citation type="submission" date="2025-08" db="UniProtKB">
        <authorList>
            <consortium name="Ensembl"/>
        </authorList>
    </citation>
    <scope>IDENTIFICATION</scope>
</reference>
<dbReference type="Proteomes" id="UP000005207">
    <property type="component" value="Linkage group LG19"/>
</dbReference>
<keyword evidence="2" id="KW-0391">Immunity</keyword>
<dbReference type="GO" id="GO:0002376">
    <property type="term" value="P:immune system process"/>
    <property type="evidence" value="ECO:0007669"/>
    <property type="project" value="UniProtKB-KW"/>
</dbReference>
<name>A0A669E520_ORENI</name>
<dbReference type="SUPFAM" id="SSF48726">
    <property type="entry name" value="Immunoglobulin"/>
    <property type="match status" value="1"/>
</dbReference>
<accession>A0A669E520</accession>
<dbReference type="GO" id="GO:0005886">
    <property type="term" value="C:plasma membrane"/>
    <property type="evidence" value="ECO:0007669"/>
    <property type="project" value="TreeGrafter"/>
</dbReference>
<organism evidence="4 5">
    <name type="scientific">Oreochromis niloticus</name>
    <name type="common">Nile tilapia</name>
    <name type="synonym">Tilapia nilotica</name>
    <dbReference type="NCBI Taxonomy" id="8128"/>
    <lineage>
        <taxon>Eukaryota</taxon>
        <taxon>Metazoa</taxon>
        <taxon>Chordata</taxon>
        <taxon>Craniata</taxon>
        <taxon>Vertebrata</taxon>
        <taxon>Euteleostomi</taxon>
        <taxon>Actinopterygii</taxon>
        <taxon>Neopterygii</taxon>
        <taxon>Teleostei</taxon>
        <taxon>Neoteleostei</taxon>
        <taxon>Acanthomorphata</taxon>
        <taxon>Ovalentaria</taxon>
        <taxon>Cichlomorphae</taxon>
        <taxon>Cichliformes</taxon>
        <taxon>Cichlidae</taxon>
        <taxon>African cichlids</taxon>
        <taxon>Pseudocrenilabrinae</taxon>
        <taxon>Oreochromini</taxon>
        <taxon>Oreochromis</taxon>
    </lineage>
</organism>
<dbReference type="InterPro" id="IPR013783">
    <property type="entry name" value="Ig-like_fold"/>
</dbReference>
<evidence type="ECO:0000256" key="2">
    <source>
        <dbReference type="ARBA" id="ARBA00022859"/>
    </source>
</evidence>
<dbReference type="GO" id="GO:0007166">
    <property type="term" value="P:cell surface receptor signaling pathway"/>
    <property type="evidence" value="ECO:0007669"/>
    <property type="project" value="TreeGrafter"/>
</dbReference>
<evidence type="ECO:0000256" key="1">
    <source>
        <dbReference type="ARBA" id="ARBA00022729"/>
    </source>
</evidence>
<reference evidence="4" key="3">
    <citation type="submission" date="2025-09" db="UniProtKB">
        <authorList>
            <consortium name="Ensembl"/>
        </authorList>
    </citation>
    <scope>IDENTIFICATION</scope>
</reference>
<dbReference type="PANTHER" id="PTHR23268:SF102">
    <property type="entry name" value="IMMUNOGLOBULIN V-SET DOMAIN-CONTAINING PROTEIN"/>
    <property type="match status" value="1"/>
</dbReference>